<evidence type="ECO:0000313" key="2">
    <source>
        <dbReference type="EMBL" id="GFT82198.1"/>
    </source>
</evidence>
<feature type="region of interest" description="Disordered" evidence="1">
    <location>
        <begin position="1"/>
        <end position="36"/>
    </location>
</feature>
<organism evidence="2 3">
    <name type="scientific">Nephila pilipes</name>
    <name type="common">Giant wood spider</name>
    <name type="synonym">Nephila maculata</name>
    <dbReference type="NCBI Taxonomy" id="299642"/>
    <lineage>
        <taxon>Eukaryota</taxon>
        <taxon>Metazoa</taxon>
        <taxon>Ecdysozoa</taxon>
        <taxon>Arthropoda</taxon>
        <taxon>Chelicerata</taxon>
        <taxon>Arachnida</taxon>
        <taxon>Araneae</taxon>
        <taxon>Araneomorphae</taxon>
        <taxon>Entelegynae</taxon>
        <taxon>Araneoidea</taxon>
        <taxon>Nephilidae</taxon>
        <taxon>Nephila</taxon>
    </lineage>
</organism>
<dbReference type="Proteomes" id="UP000887013">
    <property type="component" value="Unassembled WGS sequence"/>
</dbReference>
<keyword evidence="3" id="KW-1185">Reference proteome</keyword>
<gene>
    <name evidence="2" type="ORF">NPIL_326221</name>
</gene>
<sequence length="79" mass="9148">MKWSRSNSGGHTEVVPNFRSPRRPQYPHQPHHHGIRRQDAQETYICCAYSPRCFIIQKGDKLKLMLTGVEESILVPSMD</sequence>
<comment type="caution">
    <text evidence="2">The sequence shown here is derived from an EMBL/GenBank/DDBJ whole genome shotgun (WGS) entry which is preliminary data.</text>
</comment>
<reference evidence="2" key="1">
    <citation type="submission" date="2020-08" db="EMBL/GenBank/DDBJ databases">
        <title>Multicomponent nature underlies the extraordinary mechanical properties of spider dragline silk.</title>
        <authorList>
            <person name="Kono N."/>
            <person name="Nakamura H."/>
            <person name="Mori M."/>
            <person name="Yoshida Y."/>
            <person name="Ohtoshi R."/>
            <person name="Malay A.D."/>
            <person name="Moran D.A.P."/>
            <person name="Tomita M."/>
            <person name="Numata K."/>
            <person name="Arakawa K."/>
        </authorList>
    </citation>
    <scope>NUCLEOTIDE SEQUENCE</scope>
</reference>
<evidence type="ECO:0000313" key="3">
    <source>
        <dbReference type="Proteomes" id="UP000887013"/>
    </source>
</evidence>
<feature type="compositionally biased region" description="Polar residues" evidence="1">
    <location>
        <begin position="1"/>
        <end position="10"/>
    </location>
</feature>
<evidence type="ECO:0000256" key="1">
    <source>
        <dbReference type="SAM" id="MobiDB-lite"/>
    </source>
</evidence>
<accession>A0A8X6U238</accession>
<protein>
    <submittedName>
        <fullName evidence="2">Uncharacterized protein</fullName>
    </submittedName>
</protein>
<dbReference type="OrthoDB" id="6433242at2759"/>
<dbReference type="AlphaFoldDB" id="A0A8X6U238"/>
<dbReference type="EMBL" id="BMAW01023313">
    <property type="protein sequence ID" value="GFT82198.1"/>
    <property type="molecule type" value="Genomic_DNA"/>
</dbReference>
<name>A0A8X6U238_NEPPI</name>
<proteinExistence type="predicted"/>